<evidence type="ECO:0000256" key="4">
    <source>
        <dbReference type="ARBA" id="ARBA00022989"/>
    </source>
</evidence>
<feature type="repeat" description="ANK" evidence="7">
    <location>
        <begin position="633"/>
        <end position="658"/>
    </location>
</feature>
<gene>
    <name evidence="10" type="ORF">BVRB_3g050910</name>
</gene>
<dbReference type="InterPro" id="IPR002110">
    <property type="entry name" value="Ankyrin_rpt"/>
</dbReference>
<dbReference type="AlphaFoldDB" id="A0A0J8CS94"/>
<feature type="repeat" description="ANK" evidence="7">
    <location>
        <begin position="89"/>
        <end position="121"/>
    </location>
</feature>
<evidence type="ECO:0000256" key="1">
    <source>
        <dbReference type="ARBA" id="ARBA00004141"/>
    </source>
</evidence>
<dbReference type="PANTHER" id="PTHR24186">
    <property type="entry name" value="PROTEIN PHOSPHATASE 1 REGULATORY SUBUNIT"/>
    <property type="match status" value="1"/>
</dbReference>
<evidence type="ECO:0000313" key="10">
    <source>
        <dbReference type="EMBL" id="KMT16472.1"/>
    </source>
</evidence>
<dbReference type="PROSITE" id="PS50088">
    <property type="entry name" value="ANK_REPEAT"/>
    <property type="match status" value="5"/>
</dbReference>
<dbReference type="PROSITE" id="PS50297">
    <property type="entry name" value="ANK_REP_REGION"/>
    <property type="match status" value="4"/>
</dbReference>
<keyword evidence="5 7" id="KW-0040">ANK repeat</keyword>
<evidence type="ECO:0000256" key="2">
    <source>
        <dbReference type="ARBA" id="ARBA00022692"/>
    </source>
</evidence>
<feature type="transmembrane region" description="Helical" evidence="8">
    <location>
        <begin position="817"/>
        <end position="836"/>
    </location>
</feature>
<evidence type="ECO:0000256" key="8">
    <source>
        <dbReference type="SAM" id="Phobius"/>
    </source>
</evidence>
<dbReference type="EMBL" id="KQ090056">
    <property type="protein sequence ID" value="KMT16472.1"/>
    <property type="molecule type" value="Genomic_DNA"/>
</dbReference>
<evidence type="ECO:0000256" key="5">
    <source>
        <dbReference type="ARBA" id="ARBA00023043"/>
    </source>
</evidence>
<dbReference type="SMART" id="SM00248">
    <property type="entry name" value="ANK"/>
    <property type="match status" value="12"/>
</dbReference>
<keyword evidence="2 8" id="KW-0812">Transmembrane</keyword>
<feature type="repeat" description="ANK" evidence="7">
    <location>
        <begin position="297"/>
        <end position="329"/>
    </location>
</feature>
<name>A0A0J8CS94_BETVV</name>
<dbReference type="Gene3D" id="1.25.40.20">
    <property type="entry name" value="Ankyrin repeat-containing domain"/>
    <property type="match status" value="4"/>
</dbReference>
<keyword evidence="3" id="KW-0677">Repeat</keyword>
<dbReference type="PANTHER" id="PTHR24186:SF46">
    <property type="entry name" value="PROTEIN ACCELERATED CELL DEATH 6-LIKE"/>
    <property type="match status" value="1"/>
</dbReference>
<evidence type="ECO:0000259" key="9">
    <source>
        <dbReference type="Pfam" id="PF13962"/>
    </source>
</evidence>
<protein>
    <recommendedName>
        <fullName evidence="9">PGG domain-containing protein</fullName>
    </recommendedName>
</protein>
<feature type="transmembrane region" description="Helical" evidence="8">
    <location>
        <begin position="712"/>
        <end position="733"/>
    </location>
</feature>
<dbReference type="InterPro" id="IPR026961">
    <property type="entry name" value="PGG_dom"/>
</dbReference>
<keyword evidence="6 8" id="KW-0472">Membrane</keyword>
<proteinExistence type="predicted"/>
<organism evidence="10 11">
    <name type="scientific">Beta vulgaris subsp. vulgaris</name>
    <name type="common">Beet</name>
    <dbReference type="NCBI Taxonomy" id="3555"/>
    <lineage>
        <taxon>Eukaryota</taxon>
        <taxon>Viridiplantae</taxon>
        <taxon>Streptophyta</taxon>
        <taxon>Embryophyta</taxon>
        <taxon>Tracheophyta</taxon>
        <taxon>Spermatophyta</taxon>
        <taxon>Magnoliopsida</taxon>
        <taxon>eudicotyledons</taxon>
        <taxon>Gunneridae</taxon>
        <taxon>Pentapetalae</taxon>
        <taxon>Caryophyllales</taxon>
        <taxon>Chenopodiaceae</taxon>
        <taxon>Betoideae</taxon>
        <taxon>Beta</taxon>
    </lineage>
</organism>
<feature type="transmembrane region" description="Helical" evidence="8">
    <location>
        <begin position="789"/>
        <end position="811"/>
    </location>
</feature>
<keyword evidence="4 8" id="KW-1133">Transmembrane helix</keyword>
<comment type="subcellular location">
    <subcellularLocation>
        <location evidence="1">Membrane</location>
        <topology evidence="1">Multi-pass membrane protein</topology>
    </subcellularLocation>
</comment>
<feature type="repeat" description="ANK" evidence="7">
    <location>
        <begin position="136"/>
        <end position="158"/>
    </location>
</feature>
<feature type="repeat" description="ANK" evidence="7">
    <location>
        <begin position="478"/>
        <end position="499"/>
    </location>
</feature>
<dbReference type="OrthoDB" id="1847170at2759"/>
<dbReference type="eggNOG" id="KOG0504">
    <property type="taxonomic scope" value="Eukaryota"/>
</dbReference>
<evidence type="ECO:0000256" key="6">
    <source>
        <dbReference type="ARBA" id="ARBA00023136"/>
    </source>
</evidence>
<dbReference type="Pfam" id="PF13962">
    <property type="entry name" value="PGG"/>
    <property type="match status" value="1"/>
</dbReference>
<dbReference type="Gramene" id="KMT16472">
    <property type="protein sequence ID" value="KMT16472"/>
    <property type="gene ID" value="BVRB_3g050910"/>
</dbReference>
<dbReference type="KEGG" id="bvg:104888144"/>
<dbReference type="GO" id="GO:0005886">
    <property type="term" value="C:plasma membrane"/>
    <property type="evidence" value="ECO:0007669"/>
    <property type="project" value="TreeGrafter"/>
</dbReference>
<dbReference type="InterPro" id="IPR036770">
    <property type="entry name" value="Ankyrin_rpt-contain_sf"/>
</dbReference>
<dbReference type="OMA" id="QNCELAI"/>
<dbReference type="SUPFAM" id="SSF48403">
    <property type="entry name" value="Ankyrin repeat"/>
    <property type="match status" value="2"/>
</dbReference>
<keyword evidence="11" id="KW-1185">Reference proteome</keyword>
<dbReference type="Proteomes" id="UP000035740">
    <property type="component" value="Chromosome 3"/>
</dbReference>
<evidence type="ECO:0000256" key="7">
    <source>
        <dbReference type="PROSITE-ProRule" id="PRU00023"/>
    </source>
</evidence>
<accession>A0A0J8CS94</accession>
<sequence length="889" mass="98384">MEELIMSWDLYTAALKGDVGILSKEQGTGEGAASTRNVGYNEFDKYFLTYTLEERNTILHVAARNGENLNFVVEALKRFPTLIDQKNSKGETAFHISARQGNKDIIEHLVTFYCDIEATAAKNNDTEPVWRVKNSEGDTPLHIAMKRGKIQVVLFLISLDNSLAGSVNNRGETPLHLAAEICTGVGASNNGLIKQSSSGGKLREDILRVIYLLLRKPSFAVLMRDKDGLTPLLKAACCRNCIPFISVLIAYNPQLSEQRDLIGRTILHLMNIEGYKEGKRFLATPEINPLKDEQDFDGDTPIHIAIKNSDFMKVRVLMECSADFTINNSCGISAWDLIHSQEDFAIRMKDETDKAMDGLMERQMYRAAMGGDVQFLSQHDDIYFLSRTKEGNNILHIALGSESMKATNIVIDALKRCPILLCQTNSHGDTPLHLAARLRSLAAQELTISCKDTFQNKLELVVGASFLYSAPWRVKNLEGNTPLHEALRAGNAICARILLLLDDEVASFVNNNKETPLHFYAKYQQIPGPLSAGRDGSLAEIQLPEGGELDLLLTANMSALFSRDMDGLNPLLRAAQRNNFETIRRILDCCPSSAEICDLSGRMFLHLMPLDDKTEVLLESSQIKAQIEARDHEGNTPLHIAIRNRQFKKVKVLLKHGSKDLLDMVNSQGEAPIDLIRLQIQVPHEILELFRDMSQMPQGIYGMPEVEVKENVHILLVIAVLLATITFAAGFTVPGGFNDSGVPILINEGAFKVFLISNAYAMCSSMLALFSLFWFMTGKASEALKLIDLSVFVLQQAFYGTIVAFMTGVYVTISPKALWTAILVCILCSGLILCSFKPLNMLLSRIFSFAHGILHTVAVSAENAGLPYISCLCYALLSGSHLESSTEAK</sequence>
<feature type="transmembrane region" description="Helical" evidence="8">
    <location>
        <begin position="753"/>
        <end position="777"/>
    </location>
</feature>
<evidence type="ECO:0000256" key="3">
    <source>
        <dbReference type="ARBA" id="ARBA00022737"/>
    </source>
</evidence>
<dbReference type="ExpressionAtlas" id="A0A0J8CS94">
    <property type="expression patterns" value="baseline and differential"/>
</dbReference>
<evidence type="ECO:0000313" key="11">
    <source>
        <dbReference type="Proteomes" id="UP000035740"/>
    </source>
</evidence>
<dbReference type="Pfam" id="PF00023">
    <property type="entry name" value="Ank"/>
    <property type="match status" value="1"/>
</dbReference>
<dbReference type="Pfam" id="PF12796">
    <property type="entry name" value="Ank_2"/>
    <property type="match status" value="3"/>
</dbReference>
<reference evidence="10 11" key="1">
    <citation type="journal article" date="2014" name="Nature">
        <title>The genome of the recently domesticated crop plant sugar beet (Beta vulgaris).</title>
        <authorList>
            <person name="Dohm J.C."/>
            <person name="Minoche A.E."/>
            <person name="Holtgrawe D."/>
            <person name="Capella-Gutierrez S."/>
            <person name="Zakrzewski F."/>
            <person name="Tafer H."/>
            <person name="Rupp O."/>
            <person name="Sorensen T.R."/>
            <person name="Stracke R."/>
            <person name="Reinhardt R."/>
            <person name="Goesmann A."/>
            <person name="Kraft T."/>
            <person name="Schulz B."/>
            <person name="Stadler P.F."/>
            <person name="Schmidt T."/>
            <person name="Gabaldon T."/>
            <person name="Lehrach H."/>
            <person name="Weisshaar B."/>
            <person name="Himmelbauer H."/>
        </authorList>
    </citation>
    <scope>NUCLEOTIDE SEQUENCE [LARGE SCALE GENOMIC DNA]</scope>
    <source>
        <tissue evidence="10">Taproot</tissue>
    </source>
</reference>
<feature type="domain" description="PGG" evidence="9">
    <location>
        <begin position="708"/>
        <end position="811"/>
    </location>
</feature>